<evidence type="ECO:0000313" key="3">
    <source>
        <dbReference type="EMBL" id="GAG48356.1"/>
    </source>
</evidence>
<accession>X0ZJ65</accession>
<dbReference type="GO" id="GO:0005739">
    <property type="term" value="C:mitochondrion"/>
    <property type="evidence" value="ECO:0007669"/>
    <property type="project" value="TreeGrafter"/>
</dbReference>
<dbReference type="GO" id="GO:0016226">
    <property type="term" value="P:iron-sulfur cluster assembly"/>
    <property type="evidence" value="ECO:0007669"/>
    <property type="project" value="InterPro"/>
</dbReference>
<comment type="caution">
    <text evidence="3">The sequence shown here is derived from an EMBL/GenBank/DDBJ whole genome shotgun (WGS) entry which is preliminary data.</text>
</comment>
<dbReference type="PANTHER" id="PTHR11178">
    <property type="entry name" value="IRON-SULFUR CLUSTER SCAFFOLD PROTEIN NFU-RELATED"/>
    <property type="match status" value="1"/>
</dbReference>
<dbReference type="EMBL" id="BARS01051747">
    <property type="protein sequence ID" value="GAG48356.1"/>
    <property type="molecule type" value="Genomic_DNA"/>
</dbReference>
<reference evidence="3" key="1">
    <citation type="journal article" date="2014" name="Front. Microbiol.">
        <title>High frequency of phylogenetically diverse reductive dehalogenase-homologous genes in deep subseafloor sedimentary metagenomes.</title>
        <authorList>
            <person name="Kawai M."/>
            <person name="Futagami T."/>
            <person name="Toyoda A."/>
            <person name="Takaki Y."/>
            <person name="Nishi S."/>
            <person name="Hori S."/>
            <person name="Arai W."/>
            <person name="Tsubouchi T."/>
            <person name="Morono Y."/>
            <person name="Uchiyama I."/>
            <person name="Ito T."/>
            <person name="Fujiyama A."/>
            <person name="Inagaki F."/>
            <person name="Takami H."/>
        </authorList>
    </citation>
    <scope>NUCLEOTIDE SEQUENCE</scope>
    <source>
        <strain evidence="3">Expedition CK06-06</strain>
    </source>
</reference>
<organism evidence="3">
    <name type="scientific">marine sediment metagenome</name>
    <dbReference type="NCBI Taxonomy" id="412755"/>
    <lineage>
        <taxon>unclassified sequences</taxon>
        <taxon>metagenomes</taxon>
        <taxon>ecological metagenomes</taxon>
    </lineage>
</organism>
<dbReference type="Pfam" id="PF01106">
    <property type="entry name" value="NifU"/>
    <property type="match status" value="1"/>
</dbReference>
<dbReference type="GO" id="GO:0005506">
    <property type="term" value="F:iron ion binding"/>
    <property type="evidence" value="ECO:0007669"/>
    <property type="project" value="InterPro"/>
</dbReference>
<protein>
    <recommendedName>
        <fullName evidence="2">NIF system FeS cluster assembly NifU C-terminal domain-containing protein</fullName>
    </recommendedName>
</protein>
<proteinExistence type="inferred from homology"/>
<dbReference type="InterPro" id="IPR001075">
    <property type="entry name" value="NIF_FeS_clus_asmbl_NifU_C"/>
</dbReference>
<dbReference type="Gene3D" id="3.30.300.130">
    <property type="entry name" value="Fe-S cluster assembly (FSCA)"/>
    <property type="match status" value="1"/>
</dbReference>
<gene>
    <name evidence="3" type="ORF">S01H1_77021</name>
</gene>
<evidence type="ECO:0000259" key="2">
    <source>
        <dbReference type="Pfam" id="PF01106"/>
    </source>
</evidence>
<comment type="similarity">
    <text evidence="1">Belongs to the NifU family.</text>
</comment>
<dbReference type="GO" id="GO:0051536">
    <property type="term" value="F:iron-sulfur cluster binding"/>
    <property type="evidence" value="ECO:0007669"/>
    <property type="project" value="InterPro"/>
</dbReference>
<feature type="domain" description="NIF system FeS cluster assembly NifU C-terminal" evidence="2">
    <location>
        <begin position="20"/>
        <end position="86"/>
    </location>
</feature>
<evidence type="ECO:0000256" key="1">
    <source>
        <dbReference type="ARBA" id="ARBA00006420"/>
    </source>
</evidence>
<sequence>MCENCGCSEANTEKTIEEKVKDTIEAIRESLQSHGGDVELVGIDQDNTVKVRLQGACQGCPGATMTMKMGIERMLKEKVPEIKEVVAVD</sequence>
<dbReference type="InterPro" id="IPR034904">
    <property type="entry name" value="FSCA_dom_sf"/>
</dbReference>
<dbReference type="AlphaFoldDB" id="X0ZJ65"/>
<name>X0ZJ65_9ZZZZ</name>
<dbReference type="PANTHER" id="PTHR11178:SF25">
    <property type="entry name" value="NIFU-LIKE PROTEIN 3, CHLOROPLASTIC"/>
    <property type="match status" value="1"/>
</dbReference>
<dbReference type="SUPFAM" id="SSF117916">
    <property type="entry name" value="Fe-S cluster assembly (FSCA) domain-like"/>
    <property type="match status" value="1"/>
</dbReference>